<dbReference type="PANTHER" id="PTHR32278:SF15">
    <property type="entry name" value="F-BOX PROTEIN PP2-B13-RELATED"/>
    <property type="match status" value="1"/>
</dbReference>
<dbReference type="AlphaFoldDB" id="A0A7J7IB99"/>
<accession>A0A7J7IB99</accession>
<protein>
    <recommendedName>
        <fullName evidence="3">F-box domain-containing protein</fullName>
    </recommendedName>
</protein>
<evidence type="ECO:0000313" key="2">
    <source>
        <dbReference type="Proteomes" id="UP000593564"/>
    </source>
</evidence>
<gene>
    <name evidence="1" type="ORF">HYC85_003076</name>
</gene>
<dbReference type="SUPFAM" id="SSF81383">
    <property type="entry name" value="F-box domain"/>
    <property type="match status" value="1"/>
</dbReference>
<dbReference type="CDD" id="cd22162">
    <property type="entry name" value="F-box_AtSKIP3-like"/>
    <property type="match status" value="1"/>
</dbReference>
<sequence length="220" mass="24826">MVVLNHVPRRLSTILSNTSPLDACRSLLVSSSFRSAANSNIVWERFLPSDYEDIVSRSVTPLKFSSKKGIFVCLCDPILIDGGNKLCIGKINWVKIIHTLCKRTFHCIGLSTNVLELEVHFSEVAELRTICWLEIHGKIGTQTLSPNTTYGAYLIMKISHRIEREITTLQLKDLEYHTLINQIEIQQLQSWTKKCEKKANTGRLGATIGNNPEIIMVTSE</sequence>
<proteinExistence type="predicted"/>
<reference evidence="1 2" key="2">
    <citation type="submission" date="2020-07" db="EMBL/GenBank/DDBJ databases">
        <title>Genome assembly of wild tea tree DASZ reveals pedigree and selection history of tea varieties.</title>
        <authorList>
            <person name="Zhang W."/>
        </authorList>
    </citation>
    <scope>NUCLEOTIDE SEQUENCE [LARGE SCALE GENOMIC DNA]</scope>
    <source>
        <strain evidence="2">cv. G240</strain>
        <tissue evidence="1">Leaf</tissue>
    </source>
</reference>
<evidence type="ECO:0008006" key="3">
    <source>
        <dbReference type="Google" id="ProtNLM"/>
    </source>
</evidence>
<dbReference type="Pfam" id="PF14299">
    <property type="entry name" value="PP2"/>
    <property type="match status" value="1"/>
</dbReference>
<keyword evidence="2" id="KW-1185">Reference proteome</keyword>
<comment type="caution">
    <text evidence="1">The sequence shown here is derived from an EMBL/GenBank/DDBJ whole genome shotgun (WGS) entry which is preliminary data.</text>
</comment>
<dbReference type="EMBL" id="JACBKZ010000001">
    <property type="protein sequence ID" value="KAF5961867.1"/>
    <property type="molecule type" value="Genomic_DNA"/>
</dbReference>
<dbReference type="InterPro" id="IPR025886">
    <property type="entry name" value="PP2-like"/>
</dbReference>
<reference evidence="2" key="1">
    <citation type="journal article" date="2020" name="Nat. Commun.">
        <title>Genome assembly of wild tea tree DASZ reveals pedigree and selection history of tea varieties.</title>
        <authorList>
            <person name="Zhang W."/>
            <person name="Zhang Y."/>
            <person name="Qiu H."/>
            <person name="Guo Y."/>
            <person name="Wan H."/>
            <person name="Zhang X."/>
            <person name="Scossa F."/>
            <person name="Alseekh S."/>
            <person name="Zhang Q."/>
            <person name="Wang P."/>
            <person name="Xu L."/>
            <person name="Schmidt M.H."/>
            <person name="Jia X."/>
            <person name="Li D."/>
            <person name="Zhu A."/>
            <person name="Guo F."/>
            <person name="Chen W."/>
            <person name="Ni D."/>
            <person name="Usadel B."/>
            <person name="Fernie A.R."/>
            <person name="Wen W."/>
        </authorList>
    </citation>
    <scope>NUCLEOTIDE SEQUENCE [LARGE SCALE GENOMIC DNA]</scope>
    <source>
        <strain evidence="2">cv. G240</strain>
    </source>
</reference>
<dbReference type="PANTHER" id="PTHR32278">
    <property type="entry name" value="F-BOX DOMAIN-CONTAINING PROTEIN"/>
    <property type="match status" value="1"/>
</dbReference>
<dbReference type="Proteomes" id="UP000593564">
    <property type="component" value="Unassembled WGS sequence"/>
</dbReference>
<name>A0A7J7IB99_CAMSI</name>
<evidence type="ECO:0000313" key="1">
    <source>
        <dbReference type="EMBL" id="KAF5961867.1"/>
    </source>
</evidence>
<organism evidence="1 2">
    <name type="scientific">Camellia sinensis</name>
    <name type="common">Tea plant</name>
    <name type="synonym">Thea sinensis</name>
    <dbReference type="NCBI Taxonomy" id="4442"/>
    <lineage>
        <taxon>Eukaryota</taxon>
        <taxon>Viridiplantae</taxon>
        <taxon>Streptophyta</taxon>
        <taxon>Embryophyta</taxon>
        <taxon>Tracheophyta</taxon>
        <taxon>Spermatophyta</taxon>
        <taxon>Magnoliopsida</taxon>
        <taxon>eudicotyledons</taxon>
        <taxon>Gunneridae</taxon>
        <taxon>Pentapetalae</taxon>
        <taxon>asterids</taxon>
        <taxon>Ericales</taxon>
        <taxon>Theaceae</taxon>
        <taxon>Camellia</taxon>
    </lineage>
</organism>
<dbReference type="InterPro" id="IPR036047">
    <property type="entry name" value="F-box-like_dom_sf"/>
</dbReference>